<keyword evidence="2" id="KW-0547">Nucleotide-binding</keyword>
<dbReference type="InterPro" id="IPR047173">
    <property type="entry name" value="STRAD_A/B-like"/>
</dbReference>
<feature type="non-terminal residue" evidence="4">
    <location>
        <position position="198"/>
    </location>
</feature>
<evidence type="ECO:0000313" key="4">
    <source>
        <dbReference type="EMBL" id="KMZ75299.1"/>
    </source>
</evidence>
<name>A0A0K9Q282_ZOSMR</name>
<dbReference type="PROSITE" id="PS50011">
    <property type="entry name" value="PROTEIN_KINASE_DOM"/>
    <property type="match status" value="1"/>
</dbReference>
<dbReference type="GO" id="GO:0005524">
    <property type="term" value="F:ATP binding"/>
    <property type="evidence" value="ECO:0007669"/>
    <property type="project" value="UniProtKB-UniRule"/>
</dbReference>
<dbReference type="InterPro" id="IPR011009">
    <property type="entry name" value="Kinase-like_dom_sf"/>
</dbReference>
<dbReference type="PANTHER" id="PTHR48014:SF21">
    <property type="entry name" value="SERINE_THREONINE-PROTEIN KINASE FRAY2"/>
    <property type="match status" value="1"/>
</dbReference>
<dbReference type="SMART" id="SM00220">
    <property type="entry name" value="S_TKc"/>
    <property type="match status" value="1"/>
</dbReference>
<dbReference type="AlphaFoldDB" id="A0A0K9Q282"/>
<dbReference type="FunFam" id="3.30.200.20:FF:000099">
    <property type="entry name" value="Serine/threonine-protein kinase BLUS1"/>
    <property type="match status" value="1"/>
</dbReference>
<dbReference type="GO" id="GO:0043539">
    <property type="term" value="F:protein serine/threonine kinase activator activity"/>
    <property type="evidence" value="ECO:0007669"/>
    <property type="project" value="InterPro"/>
</dbReference>
<keyword evidence="2" id="KW-0067">ATP-binding</keyword>
<dbReference type="GO" id="GO:0004672">
    <property type="term" value="F:protein kinase activity"/>
    <property type="evidence" value="ECO:0007669"/>
    <property type="project" value="InterPro"/>
</dbReference>
<dbReference type="Pfam" id="PF00069">
    <property type="entry name" value="Pkinase"/>
    <property type="match status" value="1"/>
</dbReference>
<keyword evidence="5" id="KW-1185">Reference proteome</keyword>
<sequence length="198" mass="22119">MSGSGSKLTYSVKKDDYRLMEQIGHGASATVYRAIYLPLEMVLAVKCLDLDRCNSNLDDIRREAQTMSLIDHPNLISAYCSFVVEHCLWVVMPLMEEGSCLHLMKTAYPDGFDEPIICSVLKETLKALVYLHSHGHIHRDVKAGNILLNKSGIVKLGDFGVSACMFDNGDRQRTRNTFVGTPCWMAPEVLQPGNGYDF</sequence>
<evidence type="ECO:0000256" key="2">
    <source>
        <dbReference type="PROSITE-ProRule" id="PRU10141"/>
    </source>
</evidence>
<keyword evidence="4" id="KW-0808">Transferase</keyword>
<reference evidence="5" key="1">
    <citation type="journal article" date="2016" name="Nature">
        <title>The genome of the seagrass Zostera marina reveals angiosperm adaptation to the sea.</title>
        <authorList>
            <person name="Olsen J.L."/>
            <person name="Rouze P."/>
            <person name="Verhelst B."/>
            <person name="Lin Y.-C."/>
            <person name="Bayer T."/>
            <person name="Collen J."/>
            <person name="Dattolo E."/>
            <person name="De Paoli E."/>
            <person name="Dittami S."/>
            <person name="Maumus F."/>
            <person name="Michel G."/>
            <person name="Kersting A."/>
            <person name="Lauritano C."/>
            <person name="Lohaus R."/>
            <person name="Toepel M."/>
            <person name="Tonon T."/>
            <person name="Vanneste K."/>
            <person name="Amirebrahimi M."/>
            <person name="Brakel J."/>
            <person name="Bostroem C."/>
            <person name="Chovatia M."/>
            <person name="Grimwood J."/>
            <person name="Jenkins J.W."/>
            <person name="Jueterbock A."/>
            <person name="Mraz A."/>
            <person name="Stam W.T."/>
            <person name="Tice H."/>
            <person name="Bornberg-Bauer E."/>
            <person name="Green P.J."/>
            <person name="Pearson G.A."/>
            <person name="Procaccini G."/>
            <person name="Duarte C.M."/>
            <person name="Schmutz J."/>
            <person name="Reusch T.B.H."/>
            <person name="Van de Peer Y."/>
        </authorList>
    </citation>
    <scope>NUCLEOTIDE SEQUENCE [LARGE SCALE GENOMIC DNA]</scope>
    <source>
        <strain evidence="5">cv. Finnish</strain>
    </source>
</reference>
<gene>
    <name evidence="4" type="ORF">ZOSMA_116G00230</name>
</gene>
<evidence type="ECO:0000313" key="5">
    <source>
        <dbReference type="Proteomes" id="UP000036987"/>
    </source>
</evidence>
<organism evidence="4 5">
    <name type="scientific">Zostera marina</name>
    <name type="common">Eelgrass</name>
    <dbReference type="NCBI Taxonomy" id="29655"/>
    <lineage>
        <taxon>Eukaryota</taxon>
        <taxon>Viridiplantae</taxon>
        <taxon>Streptophyta</taxon>
        <taxon>Embryophyta</taxon>
        <taxon>Tracheophyta</taxon>
        <taxon>Spermatophyta</taxon>
        <taxon>Magnoliopsida</taxon>
        <taxon>Liliopsida</taxon>
        <taxon>Zosteraceae</taxon>
        <taxon>Zostera</taxon>
    </lineage>
</organism>
<evidence type="ECO:0000259" key="3">
    <source>
        <dbReference type="PROSITE" id="PS50011"/>
    </source>
</evidence>
<accession>A0A0K9Q282</accession>
<comment type="caution">
    <text evidence="4">The sequence shown here is derived from an EMBL/GenBank/DDBJ whole genome shotgun (WGS) entry which is preliminary data.</text>
</comment>
<dbReference type="EMBL" id="LFYR01000182">
    <property type="protein sequence ID" value="KMZ75299.1"/>
    <property type="molecule type" value="Genomic_DNA"/>
</dbReference>
<dbReference type="Gene3D" id="1.10.510.10">
    <property type="entry name" value="Transferase(Phosphotransferase) domain 1"/>
    <property type="match status" value="1"/>
</dbReference>
<dbReference type="Proteomes" id="UP000036987">
    <property type="component" value="Unassembled WGS sequence"/>
</dbReference>
<dbReference type="Gene3D" id="3.30.200.20">
    <property type="entry name" value="Phosphorylase Kinase, domain 1"/>
    <property type="match status" value="1"/>
</dbReference>
<feature type="binding site" evidence="2">
    <location>
        <position position="46"/>
    </location>
    <ligand>
        <name>ATP</name>
        <dbReference type="ChEBI" id="CHEBI:30616"/>
    </ligand>
</feature>
<dbReference type="InterPro" id="IPR017441">
    <property type="entry name" value="Protein_kinase_ATP_BS"/>
</dbReference>
<dbReference type="InterPro" id="IPR000719">
    <property type="entry name" value="Prot_kinase_dom"/>
</dbReference>
<dbReference type="SUPFAM" id="SSF56112">
    <property type="entry name" value="Protein kinase-like (PK-like)"/>
    <property type="match status" value="1"/>
</dbReference>
<keyword evidence="4" id="KW-0418">Kinase</keyword>
<comment type="similarity">
    <text evidence="1">Belongs to the protein kinase superfamily. STE Ser/Thr protein kinase family. STE20 subfamily.</text>
</comment>
<proteinExistence type="inferred from homology"/>
<feature type="domain" description="Protein kinase" evidence="3">
    <location>
        <begin position="17"/>
        <end position="198"/>
    </location>
</feature>
<dbReference type="PANTHER" id="PTHR48014">
    <property type="entry name" value="SERINE/THREONINE-PROTEIN KINASE FRAY2"/>
    <property type="match status" value="1"/>
</dbReference>
<dbReference type="OrthoDB" id="248923at2759"/>
<dbReference type="PROSITE" id="PS00107">
    <property type="entry name" value="PROTEIN_KINASE_ATP"/>
    <property type="match status" value="1"/>
</dbReference>
<evidence type="ECO:0000256" key="1">
    <source>
        <dbReference type="ARBA" id="ARBA00008874"/>
    </source>
</evidence>
<protein>
    <submittedName>
        <fullName evidence="4">Kinase</fullName>
    </submittedName>
</protein>